<reference evidence="1" key="1">
    <citation type="journal article" date="2014" name="Front. Microbiol.">
        <title>High frequency of phylogenetically diverse reductive dehalogenase-homologous genes in deep subseafloor sedimentary metagenomes.</title>
        <authorList>
            <person name="Kawai M."/>
            <person name="Futagami T."/>
            <person name="Toyoda A."/>
            <person name="Takaki Y."/>
            <person name="Nishi S."/>
            <person name="Hori S."/>
            <person name="Arai W."/>
            <person name="Tsubouchi T."/>
            <person name="Morono Y."/>
            <person name="Uchiyama I."/>
            <person name="Ito T."/>
            <person name="Fujiyama A."/>
            <person name="Inagaki F."/>
            <person name="Takami H."/>
        </authorList>
    </citation>
    <scope>NUCLEOTIDE SEQUENCE</scope>
    <source>
        <strain evidence="1">Expedition CK06-06</strain>
    </source>
</reference>
<evidence type="ECO:0000313" key="1">
    <source>
        <dbReference type="EMBL" id="GAI61476.1"/>
    </source>
</evidence>
<dbReference type="AlphaFoldDB" id="X1R340"/>
<gene>
    <name evidence="1" type="ORF">S12H4_07807</name>
</gene>
<name>X1R340_9ZZZZ</name>
<accession>X1R340</accession>
<comment type="caution">
    <text evidence="1">The sequence shown here is derived from an EMBL/GenBank/DDBJ whole genome shotgun (WGS) entry which is preliminary data.</text>
</comment>
<protein>
    <submittedName>
        <fullName evidence="1">Uncharacterized protein</fullName>
    </submittedName>
</protein>
<sequence>MNRLIAAMIRRSGRSWWQARYSSGKILSEWGTLTSKVRLPMGGNGKTSRWEEVTKEGMIGLRLLCPNGMAGELEAPEGHRFFQLKAGSMDVGMGFTGGVTGVKQFCDAHIIGVVEDGEGNCLCRAWETKERRLTEFRDNIHNMRYRNIGALNIDVQQLKV</sequence>
<dbReference type="EMBL" id="BARW01002929">
    <property type="protein sequence ID" value="GAI61476.1"/>
    <property type="molecule type" value="Genomic_DNA"/>
</dbReference>
<organism evidence="1">
    <name type="scientific">marine sediment metagenome</name>
    <dbReference type="NCBI Taxonomy" id="412755"/>
    <lineage>
        <taxon>unclassified sequences</taxon>
        <taxon>metagenomes</taxon>
        <taxon>ecological metagenomes</taxon>
    </lineage>
</organism>
<proteinExistence type="predicted"/>